<sequence length="312" mass="31730">MPRRVVFHEFGGVEGLRVEEAAPLQAGPGQVRVRVRYAGLNPSDLKILAGTFFIVPDLPSGFGNDFSGVVDQIGEGVTGPQVGDPVFGGRRLAAEADHLLASPSQLHRVPVGLGLDVAAGLQIAATTALAGIRAVAPVEGETVLVSGAAGGVGVLAAQLARAAGARVIGTASESNHGFLRSLGIIPVAYGEGVWDRIRELAPAGVSAALSTRGIDEVRGLIALGVPAGRIDAVAAGAAAGELGVHTDGSAAARPDDLDRMARALAEGRLVLPIDSVYSLDSVQAAYRRLAAGHLRGKILLRTADVRGAANLL</sequence>
<dbReference type="InterPro" id="IPR036291">
    <property type="entry name" value="NAD(P)-bd_dom_sf"/>
</dbReference>
<evidence type="ECO:0000313" key="3">
    <source>
        <dbReference type="Proteomes" id="UP000285875"/>
    </source>
</evidence>
<dbReference type="PANTHER" id="PTHR43677">
    <property type="entry name" value="SHORT-CHAIN DEHYDROGENASE/REDUCTASE"/>
    <property type="match status" value="1"/>
</dbReference>
<dbReference type="InterPro" id="IPR013154">
    <property type="entry name" value="ADH-like_N"/>
</dbReference>
<dbReference type="InterPro" id="IPR051397">
    <property type="entry name" value="Zn-ADH-like_protein"/>
</dbReference>
<dbReference type="SUPFAM" id="SSF50129">
    <property type="entry name" value="GroES-like"/>
    <property type="match status" value="1"/>
</dbReference>
<protein>
    <submittedName>
        <fullName evidence="2">NADP-dependent oxidoreductase</fullName>
    </submittedName>
</protein>
<dbReference type="GO" id="GO:0008270">
    <property type="term" value="F:zinc ion binding"/>
    <property type="evidence" value="ECO:0007669"/>
    <property type="project" value="InterPro"/>
</dbReference>
<dbReference type="Pfam" id="PF13602">
    <property type="entry name" value="ADH_zinc_N_2"/>
    <property type="match status" value="1"/>
</dbReference>
<dbReference type="EMBL" id="CP025570">
    <property type="protein sequence ID" value="AZZ40264.1"/>
    <property type="molecule type" value="Genomic_DNA"/>
</dbReference>
<dbReference type="InterPro" id="IPR020843">
    <property type="entry name" value="ER"/>
</dbReference>
<dbReference type="Pfam" id="PF08240">
    <property type="entry name" value="ADH_N"/>
    <property type="match status" value="1"/>
</dbReference>
<dbReference type="PANTHER" id="PTHR43677:SF4">
    <property type="entry name" value="QUINONE OXIDOREDUCTASE-LIKE PROTEIN 2"/>
    <property type="match status" value="1"/>
</dbReference>
<dbReference type="InterPro" id="IPR011032">
    <property type="entry name" value="GroES-like_sf"/>
</dbReference>
<dbReference type="SMART" id="SM00829">
    <property type="entry name" value="PKS_ER"/>
    <property type="match status" value="1"/>
</dbReference>
<dbReference type="Gene3D" id="3.90.180.10">
    <property type="entry name" value="Medium-chain alcohol dehydrogenases, catalytic domain"/>
    <property type="match status" value="1"/>
</dbReference>
<dbReference type="PROSITE" id="PS01162">
    <property type="entry name" value="QOR_ZETA_CRYSTAL"/>
    <property type="match status" value="1"/>
</dbReference>
<name>A0A3Q9ULP2_9ACTN</name>
<feature type="domain" description="Enoyl reductase (ER)" evidence="1">
    <location>
        <begin position="11"/>
        <end position="300"/>
    </location>
</feature>
<reference evidence="3" key="1">
    <citation type="submission" date="2017-12" db="EMBL/GenBank/DDBJ databases">
        <title>Whole genome sequencing of Acidipropionibacterium jensenii strains JS279 and JS280.</title>
        <authorList>
            <person name="Deptula P."/>
            <person name="Laine P."/>
            <person name="Smolander O.-P."/>
            <person name="Paulin L."/>
            <person name="Auvinen P."/>
            <person name="Varmanen P."/>
        </authorList>
    </citation>
    <scope>NUCLEOTIDE SEQUENCE [LARGE SCALE GENOMIC DNA]</scope>
    <source>
        <strain evidence="3">JS280</strain>
    </source>
</reference>
<dbReference type="GO" id="GO:0016491">
    <property type="term" value="F:oxidoreductase activity"/>
    <property type="evidence" value="ECO:0007669"/>
    <property type="project" value="InterPro"/>
</dbReference>
<gene>
    <name evidence="2" type="ORF">C0Z10_11490</name>
</gene>
<dbReference type="CDD" id="cd05289">
    <property type="entry name" value="MDR_like_2"/>
    <property type="match status" value="1"/>
</dbReference>
<organism evidence="2 3">
    <name type="scientific">Acidipropionibacterium jensenii</name>
    <dbReference type="NCBI Taxonomy" id="1749"/>
    <lineage>
        <taxon>Bacteria</taxon>
        <taxon>Bacillati</taxon>
        <taxon>Actinomycetota</taxon>
        <taxon>Actinomycetes</taxon>
        <taxon>Propionibacteriales</taxon>
        <taxon>Propionibacteriaceae</taxon>
        <taxon>Acidipropionibacterium</taxon>
    </lineage>
</organism>
<evidence type="ECO:0000313" key="2">
    <source>
        <dbReference type="EMBL" id="AZZ40264.1"/>
    </source>
</evidence>
<dbReference type="Gene3D" id="3.40.50.720">
    <property type="entry name" value="NAD(P)-binding Rossmann-like Domain"/>
    <property type="match status" value="1"/>
</dbReference>
<dbReference type="AlphaFoldDB" id="A0A3Q9ULP2"/>
<proteinExistence type="predicted"/>
<dbReference type="InterPro" id="IPR002364">
    <property type="entry name" value="Quin_OxRdtase/zeta-crystal_CS"/>
</dbReference>
<dbReference type="SUPFAM" id="SSF51735">
    <property type="entry name" value="NAD(P)-binding Rossmann-fold domains"/>
    <property type="match status" value="1"/>
</dbReference>
<accession>A0A3Q9ULP2</accession>
<dbReference type="KEGG" id="aji:C0Z10_11490"/>
<dbReference type="RefSeq" id="WP_097799463.1">
    <property type="nucleotide sequence ID" value="NZ_CP025570.1"/>
</dbReference>
<evidence type="ECO:0000259" key="1">
    <source>
        <dbReference type="SMART" id="SM00829"/>
    </source>
</evidence>
<dbReference type="Proteomes" id="UP000285875">
    <property type="component" value="Chromosome"/>
</dbReference>